<sequence>MPSFLLLGDSYTLGAHSEGSDHTYGLSLKRSLATTPPSPGAWVEGDIEIVVEGQRGDVVVSADSNDGFMGRLQKRLETALRPFDWVILLGGTNDIEDSAKSAESIAAALKALYQTALAHHEETKVLALSVLDYPEAHLWPEMKVPEKRVQLNNLIRDTIAGPLLPPGRAIFFDIAARIPPHESDGQTLTKWYDEDGTHLTVEGYDLMGELIAEEIRKLAGGGQTTETS</sequence>
<dbReference type="AlphaFoldDB" id="A0A139A9C5"/>
<dbReference type="SUPFAM" id="SSF52266">
    <property type="entry name" value="SGNH hydrolase"/>
    <property type="match status" value="1"/>
</dbReference>
<dbReference type="CDD" id="cd00229">
    <property type="entry name" value="SGNH_hydrolase"/>
    <property type="match status" value="1"/>
</dbReference>
<name>A0A139A9C5_GONPJ</name>
<dbReference type="InterPro" id="IPR051532">
    <property type="entry name" value="Ester_Hydrolysis_Enzymes"/>
</dbReference>
<keyword evidence="3" id="KW-1185">Reference proteome</keyword>
<evidence type="ECO:0000313" key="2">
    <source>
        <dbReference type="EMBL" id="KXS13400.1"/>
    </source>
</evidence>
<evidence type="ECO:0000259" key="1">
    <source>
        <dbReference type="Pfam" id="PF13472"/>
    </source>
</evidence>
<keyword evidence="2" id="KW-0378">Hydrolase</keyword>
<organism evidence="2 3">
    <name type="scientific">Gonapodya prolifera (strain JEL478)</name>
    <name type="common">Monoblepharis prolifera</name>
    <dbReference type="NCBI Taxonomy" id="1344416"/>
    <lineage>
        <taxon>Eukaryota</taxon>
        <taxon>Fungi</taxon>
        <taxon>Fungi incertae sedis</taxon>
        <taxon>Chytridiomycota</taxon>
        <taxon>Chytridiomycota incertae sedis</taxon>
        <taxon>Monoblepharidomycetes</taxon>
        <taxon>Monoblepharidales</taxon>
        <taxon>Gonapodyaceae</taxon>
        <taxon>Gonapodya</taxon>
    </lineage>
</organism>
<accession>A0A139A9C5</accession>
<dbReference type="EMBL" id="KQ965778">
    <property type="protein sequence ID" value="KXS13400.1"/>
    <property type="molecule type" value="Genomic_DNA"/>
</dbReference>
<dbReference type="PANTHER" id="PTHR30383">
    <property type="entry name" value="THIOESTERASE 1/PROTEASE 1/LYSOPHOSPHOLIPASE L1"/>
    <property type="match status" value="1"/>
</dbReference>
<dbReference type="Proteomes" id="UP000070544">
    <property type="component" value="Unassembled WGS sequence"/>
</dbReference>
<evidence type="ECO:0000313" key="3">
    <source>
        <dbReference type="Proteomes" id="UP000070544"/>
    </source>
</evidence>
<dbReference type="OrthoDB" id="408760at2759"/>
<dbReference type="PANTHER" id="PTHR30383:SF19">
    <property type="entry name" value="FIBRONECTIN TYPE-III DOMAIN-CONTAINING PROTEIN"/>
    <property type="match status" value="1"/>
</dbReference>
<gene>
    <name evidence="2" type="ORF">M427DRAFT_156683</name>
</gene>
<proteinExistence type="predicted"/>
<dbReference type="GO" id="GO:0004622">
    <property type="term" value="F:phosphatidylcholine lysophospholipase activity"/>
    <property type="evidence" value="ECO:0007669"/>
    <property type="project" value="TreeGrafter"/>
</dbReference>
<reference evidence="2 3" key="1">
    <citation type="journal article" date="2015" name="Genome Biol. Evol.">
        <title>Phylogenomic analyses indicate that early fungi evolved digesting cell walls of algal ancestors of land plants.</title>
        <authorList>
            <person name="Chang Y."/>
            <person name="Wang S."/>
            <person name="Sekimoto S."/>
            <person name="Aerts A.L."/>
            <person name="Choi C."/>
            <person name="Clum A."/>
            <person name="LaButti K.M."/>
            <person name="Lindquist E.A."/>
            <person name="Yee Ngan C."/>
            <person name="Ohm R.A."/>
            <person name="Salamov A.A."/>
            <person name="Grigoriev I.V."/>
            <person name="Spatafora J.W."/>
            <person name="Berbee M.L."/>
        </authorList>
    </citation>
    <scope>NUCLEOTIDE SEQUENCE [LARGE SCALE GENOMIC DNA]</scope>
    <source>
        <strain evidence="2 3">JEL478</strain>
    </source>
</reference>
<protein>
    <submittedName>
        <fullName evidence="2">SGNH hydrolase</fullName>
    </submittedName>
</protein>
<dbReference type="InterPro" id="IPR013830">
    <property type="entry name" value="SGNH_hydro"/>
</dbReference>
<feature type="domain" description="SGNH hydrolase-type esterase" evidence="1">
    <location>
        <begin position="6"/>
        <end position="206"/>
    </location>
</feature>
<dbReference type="InterPro" id="IPR036514">
    <property type="entry name" value="SGNH_hydro_sf"/>
</dbReference>
<dbReference type="Gene3D" id="3.40.50.1110">
    <property type="entry name" value="SGNH hydrolase"/>
    <property type="match status" value="1"/>
</dbReference>
<dbReference type="Pfam" id="PF13472">
    <property type="entry name" value="Lipase_GDSL_2"/>
    <property type="match status" value="1"/>
</dbReference>